<reference evidence="3" key="2">
    <citation type="submission" date="2016-01" db="EMBL/GenBank/DDBJ databases">
        <title>Diatom-associated endosymboitic cyanobacterium lacks core nitrogen metabolism enzymes.</title>
        <authorList>
            <person name="Hilton J.A."/>
            <person name="Foster R.A."/>
            <person name="Tripp H.J."/>
            <person name="Carter B.J."/>
            <person name="Zehr J.P."/>
            <person name="Villareal T.A."/>
        </authorList>
    </citation>
    <scope>NUCLEOTIDE SEQUENCE [LARGE SCALE GENOMIC DNA]</scope>
    <source>
        <strain evidence="3">HH01</strain>
    </source>
</reference>
<organism evidence="2 3">
    <name type="scientific">Richelia intracellularis HH01</name>
    <dbReference type="NCBI Taxonomy" id="1165094"/>
    <lineage>
        <taxon>Bacteria</taxon>
        <taxon>Bacillati</taxon>
        <taxon>Cyanobacteriota</taxon>
        <taxon>Cyanophyceae</taxon>
        <taxon>Nostocales</taxon>
        <taxon>Nostocaceae</taxon>
        <taxon>Richelia</taxon>
    </lineage>
</organism>
<keyword evidence="1" id="KW-1133">Transmembrane helix</keyword>
<evidence type="ECO:0000313" key="2">
    <source>
        <dbReference type="EMBL" id="CCH67421.1"/>
    </source>
</evidence>
<keyword evidence="1" id="KW-0812">Transmembrane</keyword>
<dbReference type="Proteomes" id="UP000053051">
    <property type="component" value="Unassembled WGS sequence"/>
</dbReference>
<sequence>MNVCTYLSNPTLFLKIKLGCYFIISIYTRVAFATSGGELLKT</sequence>
<reference evidence="2 3" key="1">
    <citation type="submission" date="2012-05" db="EMBL/GenBank/DDBJ databases">
        <authorList>
            <person name="Hilton J."/>
        </authorList>
    </citation>
    <scope>NUCLEOTIDE SEQUENCE [LARGE SCALE GENOMIC DNA]</scope>
    <source>
        <strain evidence="2 3">HH01</strain>
    </source>
</reference>
<keyword evidence="3" id="KW-1185">Reference proteome</keyword>
<protein>
    <submittedName>
        <fullName evidence="2">Uncharacterized protein</fullName>
    </submittedName>
</protein>
<name>M1X5K5_9NOST</name>
<keyword evidence="1" id="KW-0472">Membrane</keyword>
<comment type="caution">
    <text evidence="2">The sequence shown here is derived from an EMBL/GenBank/DDBJ whole genome shotgun (WGS) entry which is preliminary data.</text>
</comment>
<dbReference type="AlphaFoldDB" id="M1X5K5"/>
<dbReference type="EMBL" id="CAIY01000044">
    <property type="protein sequence ID" value="CCH67421.1"/>
    <property type="molecule type" value="Genomic_DNA"/>
</dbReference>
<accession>M1X5K5</accession>
<evidence type="ECO:0000256" key="1">
    <source>
        <dbReference type="SAM" id="Phobius"/>
    </source>
</evidence>
<gene>
    <name evidence="2" type="ORF">RINTHH_12660</name>
</gene>
<proteinExistence type="predicted"/>
<feature type="transmembrane region" description="Helical" evidence="1">
    <location>
        <begin position="12"/>
        <end position="32"/>
    </location>
</feature>
<evidence type="ECO:0000313" key="3">
    <source>
        <dbReference type="Proteomes" id="UP000053051"/>
    </source>
</evidence>